<dbReference type="CDD" id="cd02440">
    <property type="entry name" value="AdoMet_MTases"/>
    <property type="match status" value="1"/>
</dbReference>
<accession>A0A1X1TWC0</accession>
<name>A0A1X1TWC0_MYCFL</name>
<dbReference type="InterPro" id="IPR041698">
    <property type="entry name" value="Methyltransf_25"/>
</dbReference>
<organism evidence="3 4">
    <name type="scientific">Mycobacterium florentinum</name>
    <dbReference type="NCBI Taxonomy" id="292462"/>
    <lineage>
        <taxon>Bacteria</taxon>
        <taxon>Bacillati</taxon>
        <taxon>Actinomycetota</taxon>
        <taxon>Actinomycetes</taxon>
        <taxon>Mycobacteriales</taxon>
        <taxon>Mycobacteriaceae</taxon>
        <taxon>Mycobacterium</taxon>
        <taxon>Mycobacterium simiae complex</taxon>
    </lineage>
</organism>
<dbReference type="RefSeq" id="WP_085225623.1">
    <property type="nucleotide sequence ID" value="NZ_AP022576.1"/>
</dbReference>
<dbReference type="AlphaFoldDB" id="A0A1X1TWC0"/>
<comment type="caution">
    <text evidence="3">The sequence shown here is derived from an EMBL/GenBank/DDBJ whole genome shotgun (WGS) entry which is preliminary data.</text>
</comment>
<reference evidence="3 4" key="1">
    <citation type="submission" date="2016-01" db="EMBL/GenBank/DDBJ databases">
        <title>The new phylogeny of the genus Mycobacterium.</title>
        <authorList>
            <person name="Tarcisio F."/>
            <person name="Conor M."/>
            <person name="Antonella G."/>
            <person name="Elisabetta G."/>
            <person name="Giulia F.S."/>
            <person name="Sara T."/>
            <person name="Anna F."/>
            <person name="Clotilde B."/>
            <person name="Roberto B."/>
            <person name="Veronica D.S."/>
            <person name="Fabio R."/>
            <person name="Monica P."/>
            <person name="Olivier J."/>
            <person name="Enrico T."/>
            <person name="Nicola S."/>
        </authorList>
    </citation>
    <scope>NUCLEOTIDE SEQUENCE [LARGE SCALE GENOMIC DNA]</scope>
    <source>
        <strain evidence="3 4">DSM 44852</strain>
    </source>
</reference>
<dbReference type="PANTHER" id="PTHR43861">
    <property type="entry name" value="TRANS-ACONITATE 2-METHYLTRANSFERASE-RELATED"/>
    <property type="match status" value="1"/>
</dbReference>
<proteinExistence type="predicted"/>
<dbReference type="PANTHER" id="PTHR43861:SF2">
    <property type="entry name" value="CARBOXY-S-ADENOSYL-L-METHIONINE SYNTHASE"/>
    <property type="match status" value="1"/>
</dbReference>
<gene>
    <name evidence="3" type="ORF">AWC05_04125</name>
</gene>
<evidence type="ECO:0000313" key="4">
    <source>
        <dbReference type="Proteomes" id="UP000193010"/>
    </source>
</evidence>
<dbReference type="STRING" id="292462.AWC05_04125"/>
<protein>
    <recommendedName>
        <fullName evidence="2">Methyltransferase domain-containing protein</fullName>
    </recommendedName>
</protein>
<dbReference type="InterPro" id="IPR029063">
    <property type="entry name" value="SAM-dependent_MTases_sf"/>
</dbReference>
<sequence length="216" mass="23540">MAEQPTKDFVPAAPQLWTYDALSFLLTNARRWRPALLAQLSPAPRDVIADVGCGTGTQLRLVARACPSARLIGIDPDAAIRERARAKLAGQSVELLAGYARDAARLLGGRGVTKVLSSLVFHQVPLEEKRAGLTAIREALPPGGSLHVADYGLQRTAKMRKRFRLVQKGDGFENTEPNARGVLLELMAEVGFDHVEETHVFETVSGSMSVYRAQVR</sequence>
<evidence type="ECO:0000313" key="3">
    <source>
        <dbReference type="EMBL" id="ORV48881.1"/>
    </source>
</evidence>
<dbReference type="GO" id="GO:0016740">
    <property type="term" value="F:transferase activity"/>
    <property type="evidence" value="ECO:0007669"/>
    <property type="project" value="UniProtKB-KW"/>
</dbReference>
<dbReference type="Gene3D" id="3.40.50.150">
    <property type="entry name" value="Vaccinia Virus protein VP39"/>
    <property type="match status" value="1"/>
</dbReference>
<keyword evidence="4" id="KW-1185">Reference proteome</keyword>
<evidence type="ECO:0000259" key="2">
    <source>
        <dbReference type="Pfam" id="PF13649"/>
    </source>
</evidence>
<dbReference type="Pfam" id="PF13649">
    <property type="entry name" value="Methyltransf_25"/>
    <property type="match status" value="1"/>
</dbReference>
<keyword evidence="1" id="KW-0808">Transferase</keyword>
<dbReference type="OrthoDB" id="9808140at2"/>
<dbReference type="EMBL" id="LQOV01000033">
    <property type="protein sequence ID" value="ORV48881.1"/>
    <property type="molecule type" value="Genomic_DNA"/>
</dbReference>
<dbReference type="Proteomes" id="UP000193010">
    <property type="component" value="Unassembled WGS sequence"/>
</dbReference>
<evidence type="ECO:0000256" key="1">
    <source>
        <dbReference type="ARBA" id="ARBA00022679"/>
    </source>
</evidence>
<feature type="domain" description="Methyltransferase" evidence="2">
    <location>
        <begin position="48"/>
        <end position="144"/>
    </location>
</feature>
<dbReference type="SUPFAM" id="SSF53335">
    <property type="entry name" value="S-adenosyl-L-methionine-dependent methyltransferases"/>
    <property type="match status" value="1"/>
</dbReference>